<dbReference type="AlphaFoldDB" id="A0A3B1B5W4"/>
<accession>A0A3B1B5W4</accession>
<gene>
    <name evidence="1" type="ORF">MNBD_GAMMA19-2353</name>
</gene>
<dbReference type="EMBL" id="UOFV01000544">
    <property type="protein sequence ID" value="VAX05660.1"/>
    <property type="molecule type" value="Genomic_DNA"/>
</dbReference>
<organism evidence="1">
    <name type="scientific">hydrothermal vent metagenome</name>
    <dbReference type="NCBI Taxonomy" id="652676"/>
    <lineage>
        <taxon>unclassified sequences</taxon>
        <taxon>metagenomes</taxon>
        <taxon>ecological metagenomes</taxon>
    </lineage>
</organism>
<reference evidence="1" key="1">
    <citation type="submission" date="2018-06" db="EMBL/GenBank/DDBJ databases">
        <authorList>
            <person name="Zhirakovskaya E."/>
        </authorList>
    </citation>
    <scope>NUCLEOTIDE SEQUENCE</scope>
</reference>
<sequence>MPTLRAINKLEKLPDFVARHCPDATTL</sequence>
<proteinExistence type="predicted"/>
<evidence type="ECO:0000313" key="1">
    <source>
        <dbReference type="EMBL" id="VAX05660.1"/>
    </source>
</evidence>
<feature type="non-terminal residue" evidence="1">
    <location>
        <position position="27"/>
    </location>
</feature>
<name>A0A3B1B5W4_9ZZZZ</name>
<protein>
    <submittedName>
        <fullName evidence="1">Uncharacterized protein</fullName>
    </submittedName>
</protein>